<proteinExistence type="predicted"/>
<protein>
    <submittedName>
        <fullName evidence="1">Uncharacterized protein</fullName>
    </submittedName>
</protein>
<dbReference type="EMBL" id="CYSF01000017">
    <property type="protein sequence ID" value="CUH85706.1"/>
    <property type="molecule type" value="Genomic_DNA"/>
</dbReference>
<keyword evidence="2" id="KW-1185">Reference proteome</keyword>
<dbReference type="AlphaFoldDB" id="A0A0P1HFE8"/>
<evidence type="ECO:0000313" key="1">
    <source>
        <dbReference type="EMBL" id="CUH85706.1"/>
    </source>
</evidence>
<reference evidence="1 2" key="1">
    <citation type="submission" date="2015-09" db="EMBL/GenBank/DDBJ databases">
        <authorList>
            <consortium name="Swine Surveillance"/>
        </authorList>
    </citation>
    <scope>NUCLEOTIDE SEQUENCE [LARGE SCALE GENOMIC DNA]</scope>
    <source>
        <strain evidence="1 2">CECT 8383</strain>
    </source>
</reference>
<name>A0A0P1HFE8_9RHOB</name>
<sequence>MIRRSSAAAIAVTFQHLMSSAKAEWTLEQRLVCDALRRSKASLNDATDGQLAAYLCELEPAQLQGVASNVKGIFHELLVAHMENTDGDAVSARLFEQTNQPGADLEFEVDGEVVRALQLKAVQDPAALAAHFEAYPDIEVLATEEVVSASGGIFGEAVASSELRNEDLSRITHETFDALSSSQVEDAFSEAAVGSALIAGAIQARAVLTGQHVDKADFKDTLETMGIATGAALTVEAVLGLL</sequence>
<evidence type="ECO:0000313" key="2">
    <source>
        <dbReference type="Proteomes" id="UP000051681"/>
    </source>
</evidence>
<gene>
    <name evidence="1" type="ORF">TM5383_02940</name>
</gene>
<dbReference type="RefSeq" id="WP_058319762.1">
    <property type="nucleotide sequence ID" value="NZ_CYSF01000017.1"/>
</dbReference>
<dbReference type="OrthoDB" id="7845154at2"/>
<dbReference type="STRING" id="340021.TM5383_02940"/>
<dbReference type="Proteomes" id="UP000051681">
    <property type="component" value="Unassembled WGS sequence"/>
</dbReference>
<organism evidence="1 2">
    <name type="scientific">Thalassovita mediterranea</name>
    <dbReference type="NCBI Taxonomy" id="340021"/>
    <lineage>
        <taxon>Bacteria</taxon>
        <taxon>Pseudomonadati</taxon>
        <taxon>Pseudomonadota</taxon>
        <taxon>Alphaproteobacteria</taxon>
        <taxon>Rhodobacterales</taxon>
        <taxon>Roseobacteraceae</taxon>
        <taxon>Thalassovita</taxon>
    </lineage>
</organism>
<accession>A0A0P1HFE8</accession>